<feature type="transmembrane region" description="Helical" evidence="1">
    <location>
        <begin position="12"/>
        <end position="30"/>
    </location>
</feature>
<evidence type="ECO:0000313" key="2">
    <source>
        <dbReference type="EMBL" id="SVD20599.1"/>
    </source>
</evidence>
<protein>
    <submittedName>
        <fullName evidence="2">Uncharacterized protein</fullName>
    </submittedName>
</protein>
<feature type="transmembrane region" description="Helical" evidence="1">
    <location>
        <begin position="72"/>
        <end position="93"/>
    </location>
</feature>
<dbReference type="EMBL" id="UINC01136067">
    <property type="protein sequence ID" value="SVD20599.1"/>
    <property type="molecule type" value="Genomic_DNA"/>
</dbReference>
<feature type="non-terminal residue" evidence="2">
    <location>
        <position position="1"/>
    </location>
</feature>
<feature type="transmembrane region" description="Helical" evidence="1">
    <location>
        <begin position="42"/>
        <end position="60"/>
    </location>
</feature>
<keyword evidence="1" id="KW-1133">Transmembrane helix</keyword>
<sequence length="95" mass="10438">YKTEDIKLIQSIAIVSAVVSLVVFGLYIASPKVQALYTSPNYLWAVVLLGMLWVINVVALAHRGKMHNDPIVFALTNKTSLGIFLISIILIILSL</sequence>
<accession>A0A382TEQ9</accession>
<keyword evidence="1" id="KW-0812">Transmembrane</keyword>
<evidence type="ECO:0000256" key="1">
    <source>
        <dbReference type="SAM" id="Phobius"/>
    </source>
</evidence>
<reference evidence="2" key="1">
    <citation type="submission" date="2018-05" db="EMBL/GenBank/DDBJ databases">
        <authorList>
            <person name="Lanie J.A."/>
            <person name="Ng W.-L."/>
            <person name="Kazmierczak K.M."/>
            <person name="Andrzejewski T.M."/>
            <person name="Davidsen T.M."/>
            <person name="Wayne K.J."/>
            <person name="Tettelin H."/>
            <person name="Glass J.I."/>
            <person name="Rusch D."/>
            <person name="Podicherti R."/>
            <person name="Tsui H.-C.T."/>
            <person name="Winkler M.E."/>
        </authorList>
    </citation>
    <scope>NUCLEOTIDE SEQUENCE</scope>
</reference>
<keyword evidence="1" id="KW-0472">Membrane</keyword>
<dbReference type="AlphaFoldDB" id="A0A382TEQ9"/>
<proteinExistence type="predicted"/>
<gene>
    <name evidence="2" type="ORF">METZ01_LOCUS373453</name>
</gene>
<organism evidence="2">
    <name type="scientific">marine metagenome</name>
    <dbReference type="NCBI Taxonomy" id="408172"/>
    <lineage>
        <taxon>unclassified sequences</taxon>
        <taxon>metagenomes</taxon>
        <taxon>ecological metagenomes</taxon>
    </lineage>
</organism>
<name>A0A382TEQ9_9ZZZZ</name>